<gene>
    <name evidence="2" type="ORF">U0035_10315</name>
</gene>
<dbReference type="InterPro" id="IPR002734">
    <property type="entry name" value="RibDG_C"/>
</dbReference>
<accession>A0ABZ0WCP4</accession>
<protein>
    <submittedName>
        <fullName evidence="2">Dihydrofolate reductase family protein</fullName>
    </submittedName>
</protein>
<evidence type="ECO:0000313" key="3">
    <source>
        <dbReference type="Proteomes" id="UP001325680"/>
    </source>
</evidence>
<sequence length="189" mass="21215">MREIIWIAHTSLDGYVANKEGKLDDFESGEDNLDFVGEICKEADTILSGRITYELLHSFWPDAGELPGATRAEKKYSDWYNGTTKLVATRTPSDPCKGNIYFVHDNLVQYVQQAKGQRGSPIVIFGSTDVGGQLMEQNLIDVYWIFVNPVIFGSGVPLFKNGANQRKLRLVETRRFANGETALKYVSEN</sequence>
<feature type="domain" description="Bacterial bifunctional deaminase-reductase C-terminal" evidence="1">
    <location>
        <begin position="4"/>
        <end position="179"/>
    </location>
</feature>
<dbReference type="Pfam" id="PF01872">
    <property type="entry name" value="RibD_C"/>
    <property type="match status" value="1"/>
</dbReference>
<organism evidence="2 3">
    <name type="scientific">Niabella yanshanensis</name>
    <dbReference type="NCBI Taxonomy" id="577386"/>
    <lineage>
        <taxon>Bacteria</taxon>
        <taxon>Pseudomonadati</taxon>
        <taxon>Bacteroidota</taxon>
        <taxon>Chitinophagia</taxon>
        <taxon>Chitinophagales</taxon>
        <taxon>Chitinophagaceae</taxon>
        <taxon>Niabella</taxon>
    </lineage>
</organism>
<proteinExistence type="predicted"/>
<dbReference type="Proteomes" id="UP001325680">
    <property type="component" value="Chromosome"/>
</dbReference>
<evidence type="ECO:0000259" key="1">
    <source>
        <dbReference type="Pfam" id="PF01872"/>
    </source>
</evidence>
<dbReference type="EMBL" id="CP139960">
    <property type="protein sequence ID" value="WQD40542.1"/>
    <property type="molecule type" value="Genomic_DNA"/>
</dbReference>
<dbReference type="SUPFAM" id="SSF53597">
    <property type="entry name" value="Dihydrofolate reductase-like"/>
    <property type="match status" value="1"/>
</dbReference>
<evidence type="ECO:0000313" key="2">
    <source>
        <dbReference type="EMBL" id="WQD40542.1"/>
    </source>
</evidence>
<dbReference type="RefSeq" id="WP_114792227.1">
    <property type="nucleotide sequence ID" value="NZ_CP139960.1"/>
</dbReference>
<reference evidence="2 3" key="1">
    <citation type="submission" date="2023-12" db="EMBL/GenBank/DDBJ databases">
        <title>Genome sequencing and assembly of bacterial species from a model synthetic community.</title>
        <authorList>
            <person name="Hogle S.L."/>
        </authorList>
    </citation>
    <scope>NUCLEOTIDE SEQUENCE [LARGE SCALE GENOMIC DNA]</scope>
    <source>
        <strain evidence="2 3">HAMBI_3031</strain>
    </source>
</reference>
<dbReference type="PANTHER" id="PTHR38011">
    <property type="entry name" value="DIHYDROFOLATE REDUCTASE FAMILY PROTEIN (AFU_ORTHOLOGUE AFUA_8G06820)"/>
    <property type="match status" value="1"/>
</dbReference>
<dbReference type="PANTHER" id="PTHR38011:SF11">
    <property type="entry name" value="2,5-DIAMINO-6-RIBOSYLAMINO-4(3H)-PYRIMIDINONE 5'-PHOSPHATE REDUCTASE"/>
    <property type="match status" value="1"/>
</dbReference>
<dbReference type="InterPro" id="IPR024072">
    <property type="entry name" value="DHFR-like_dom_sf"/>
</dbReference>
<dbReference type="InterPro" id="IPR050765">
    <property type="entry name" value="Riboflavin_Biosynth_HTPR"/>
</dbReference>
<dbReference type="Gene3D" id="3.40.430.10">
    <property type="entry name" value="Dihydrofolate Reductase, subunit A"/>
    <property type="match status" value="1"/>
</dbReference>
<keyword evidence="3" id="KW-1185">Reference proteome</keyword>
<name>A0ABZ0WCP4_9BACT</name>